<dbReference type="Pfam" id="PF18052">
    <property type="entry name" value="Rx_N"/>
    <property type="match status" value="1"/>
</dbReference>
<dbReference type="Pfam" id="PF00931">
    <property type="entry name" value="NB-ARC"/>
    <property type="match status" value="1"/>
</dbReference>
<keyword evidence="2" id="KW-0677">Repeat</keyword>
<dbReference type="Pfam" id="PF23598">
    <property type="entry name" value="LRR_14"/>
    <property type="match status" value="1"/>
</dbReference>
<protein>
    <submittedName>
        <fullName evidence="11">Uncharacterized protein</fullName>
    </submittedName>
</protein>
<dbReference type="InterPro" id="IPR041118">
    <property type="entry name" value="Rx_N"/>
</dbReference>
<dbReference type="EMBL" id="JBBPBK010000002">
    <property type="protein sequence ID" value="KAK9290201.1"/>
    <property type="molecule type" value="Genomic_DNA"/>
</dbReference>
<dbReference type="InterPro" id="IPR002182">
    <property type="entry name" value="NB-ARC"/>
</dbReference>
<keyword evidence="12" id="KW-1185">Reference proteome</keyword>
<dbReference type="InterPro" id="IPR032675">
    <property type="entry name" value="LRR_dom_sf"/>
</dbReference>
<dbReference type="Pfam" id="PF25019">
    <property type="entry name" value="LRR_R13L1-DRL21"/>
    <property type="match status" value="1"/>
</dbReference>
<organism evidence="11 12">
    <name type="scientific">Liquidambar formosana</name>
    <name type="common">Formosan gum</name>
    <dbReference type="NCBI Taxonomy" id="63359"/>
    <lineage>
        <taxon>Eukaryota</taxon>
        <taxon>Viridiplantae</taxon>
        <taxon>Streptophyta</taxon>
        <taxon>Embryophyta</taxon>
        <taxon>Tracheophyta</taxon>
        <taxon>Spermatophyta</taxon>
        <taxon>Magnoliopsida</taxon>
        <taxon>eudicotyledons</taxon>
        <taxon>Gunneridae</taxon>
        <taxon>Pentapetalae</taxon>
        <taxon>Saxifragales</taxon>
        <taxon>Altingiaceae</taxon>
        <taxon>Liquidambar</taxon>
    </lineage>
</organism>
<evidence type="ECO:0000259" key="9">
    <source>
        <dbReference type="Pfam" id="PF23598"/>
    </source>
</evidence>
<dbReference type="InterPro" id="IPR055414">
    <property type="entry name" value="LRR_R13L4/SHOC2-like"/>
</dbReference>
<dbReference type="Proteomes" id="UP001415857">
    <property type="component" value="Unassembled WGS sequence"/>
</dbReference>
<dbReference type="InterPro" id="IPR036388">
    <property type="entry name" value="WH-like_DNA-bd_sf"/>
</dbReference>
<dbReference type="SUPFAM" id="SSF52058">
    <property type="entry name" value="L domain-like"/>
    <property type="match status" value="1"/>
</dbReference>
<keyword evidence="4" id="KW-0611">Plant defense</keyword>
<dbReference type="InterPro" id="IPR027417">
    <property type="entry name" value="P-loop_NTPase"/>
</dbReference>
<gene>
    <name evidence="11" type="ORF">L1049_008367</name>
</gene>
<dbReference type="SMART" id="SM00367">
    <property type="entry name" value="LRR_CC"/>
    <property type="match status" value="4"/>
</dbReference>
<evidence type="ECO:0000259" key="7">
    <source>
        <dbReference type="Pfam" id="PF18052"/>
    </source>
</evidence>
<feature type="domain" description="R13L1/DRL21-like LRR repeat region" evidence="10">
    <location>
        <begin position="763"/>
        <end position="821"/>
    </location>
</feature>
<comment type="caution">
    <text evidence="11">The sequence shown here is derived from an EMBL/GenBank/DDBJ whole genome shotgun (WGS) entry which is preliminary data.</text>
</comment>
<feature type="domain" description="NB-ARC" evidence="6">
    <location>
        <begin position="172"/>
        <end position="342"/>
    </location>
</feature>
<proteinExistence type="predicted"/>
<keyword evidence="5" id="KW-0067">ATP-binding</keyword>
<evidence type="ECO:0000256" key="1">
    <source>
        <dbReference type="ARBA" id="ARBA00022614"/>
    </source>
</evidence>
<evidence type="ECO:0000259" key="6">
    <source>
        <dbReference type="Pfam" id="PF00931"/>
    </source>
</evidence>
<dbReference type="PANTHER" id="PTHR36766:SF61">
    <property type="entry name" value="NB-ARC DOMAIN DISEASE RESISTANCE PROTEIN"/>
    <property type="match status" value="1"/>
</dbReference>
<dbReference type="Pfam" id="PF23559">
    <property type="entry name" value="WHD_DRP"/>
    <property type="match status" value="1"/>
</dbReference>
<keyword evidence="3" id="KW-0547">Nucleotide-binding</keyword>
<evidence type="ECO:0000256" key="2">
    <source>
        <dbReference type="ARBA" id="ARBA00022737"/>
    </source>
</evidence>
<dbReference type="SUPFAM" id="SSF52540">
    <property type="entry name" value="P-loop containing nucleoside triphosphate hydrolases"/>
    <property type="match status" value="1"/>
</dbReference>
<evidence type="ECO:0000256" key="3">
    <source>
        <dbReference type="ARBA" id="ARBA00022741"/>
    </source>
</evidence>
<dbReference type="InterPro" id="IPR042197">
    <property type="entry name" value="Apaf_helical"/>
</dbReference>
<reference evidence="11 12" key="1">
    <citation type="journal article" date="2024" name="Plant J.">
        <title>Genome sequences and population genomics reveal climatic adaptation and genomic divergence between two closely related sweetgum species.</title>
        <authorList>
            <person name="Xu W.Q."/>
            <person name="Ren C.Q."/>
            <person name="Zhang X.Y."/>
            <person name="Comes H.P."/>
            <person name="Liu X.H."/>
            <person name="Li Y.G."/>
            <person name="Kettle C.J."/>
            <person name="Jalonen R."/>
            <person name="Gaisberger H."/>
            <person name="Ma Y.Z."/>
            <person name="Qiu Y.X."/>
        </authorList>
    </citation>
    <scope>NUCLEOTIDE SEQUENCE [LARGE SCALE GENOMIC DNA]</scope>
    <source>
        <strain evidence="11">Hangzhou</strain>
    </source>
</reference>
<dbReference type="PANTHER" id="PTHR36766">
    <property type="entry name" value="PLANT BROAD-SPECTRUM MILDEW RESISTANCE PROTEIN RPW8"/>
    <property type="match status" value="1"/>
</dbReference>
<evidence type="ECO:0000259" key="8">
    <source>
        <dbReference type="Pfam" id="PF23559"/>
    </source>
</evidence>
<dbReference type="Gene3D" id="3.80.10.10">
    <property type="entry name" value="Ribonuclease Inhibitor"/>
    <property type="match status" value="1"/>
</dbReference>
<dbReference type="Gene3D" id="1.10.10.10">
    <property type="entry name" value="Winged helix-like DNA-binding domain superfamily/Winged helix DNA-binding domain"/>
    <property type="match status" value="1"/>
</dbReference>
<evidence type="ECO:0000256" key="5">
    <source>
        <dbReference type="ARBA" id="ARBA00022840"/>
    </source>
</evidence>
<dbReference type="AlphaFoldDB" id="A0AAP0X4J1"/>
<evidence type="ECO:0000259" key="10">
    <source>
        <dbReference type="Pfam" id="PF25019"/>
    </source>
</evidence>
<dbReference type="GO" id="GO:0005524">
    <property type="term" value="F:ATP binding"/>
    <property type="evidence" value="ECO:0007669"/>
    <property type="project" value="UniProtKB-KW"/>
</dbReference>
<keyword evidence="1" id="KW-0433">Leucine-rich repeat</keyword>
<dbReference type="GO" id="GO:0006952">
    <property type="term" value="P:defense response"/>
    <property type="evidence" value="ECO:0007669"/>
    <property type="project" value="UniProtKB-KW"/>
</dbReference>
<dbReference type="CDD" id="cd14798">
    <property type="entry name" value="RX-CC_like"/>
    <property type="match status" value="1"/>
</dbReference>
<evidence type="ECO:0000313" key="11">
    <source>
        <dbReference type="EMBL" id="KAK9290201.1"/>
    </source>
</evidence>
<accession>A0AAP0X4J1</accession>
<feature type="domain" description="Disease resistance R13L4/SHOC-2-like LRR" evidence="9">
    <location>
        <begin position="546"/>
        <end position="754"/>
    </location>
</feature>
<sequence length="858" mass="97895">MAETILSVVGEVVLEKIVSLSLSEISLAWGVKKERKKLKTTLSTIQAVLLDAEEQQAKNHAVRDWLENLKDVVYDVDDLLDEFSTEALRQKVEIRGSMLKEVCNFFSRSNPIAFRFKLGHKIQEIREKLDDITKDKRDFQSTEQRIDWRVENRVMGRTSHSFVPDSEVIGRDHDKEQIVELLLRSSNESLSVIPIVGLGGLGKTTLAKLVYNDDRVVQNFELRMWVCVSEDFDIKKLIEKIIDSIPRVQCASKELDPLQKCLRDSLNAKKFLLVLDDVWNEDLTKWRELKHLLICGASGSKIVVTTRNMAIASFMSKVSPYKLGGLSPNECLSILVKCAFEEGQEKLHPKLVEIGKEIVTKCGGIPLAVRTLGCLLYMKTDEREWLYIKDNDIWKLEQKDNDIIPALRLSYQHLPPYLKQCFAYCSIFPKNYEIKREELIYHWMAQGFLQSPNKSQQLEDIGNRNFNELMSRSFFYDIKINFDDEISTCKIHDLVVDLAQQVADREWLNVDCNSKIVSQRVRHMLFAEKDLLEKEFPASLLSAKKLRSFNFSYDVGSTSKSFVETLILRFKCLRVLDLQNSEFEELPTFVGKLKHLRYVSLARNGRLKALPNSICKLLNLQSLDLMNCDLLEDLPRDIGKLVSLRYLCLTSQLICMPDEGLQGLTSLRTLGLSKCNRLTALSEGIRHLTSLRSLHIEDCPSLPSLPSGMRHLTALEKLGIWDCEELNLIEGEDMQGLSSLRSLTIAGLPKLVALPLGLQRSATTLQYLGIENCPGLTTLPDWLQALKSLQKLYIRECPNILSLPEGIECLTTLRELVIRGCPHLSRRCKTETGEDWAKISHIPDIVDEDSYNQSNSED</sequence>
<evidence type="ECO:0000256" key="4">
    <source>
        <dbReference type="ARBA" id="ARBA00022821"/>
    </source>
</evidence>
<feature type="domain" description="Disease resistance protein winged helix" evidence="8">
    <location>
        <begin position="427"/>
        <end position="499"/>
    </location>
</feature>
<dbReference type="InterPro" id="IPR006553">
    <property type="entry name" value="Leu-rich_rpt_Cys-con_subtyp"/>
</dbReference>
<dbReference type="Gene3D" id="1.20.5.4130">
    <property type="match status" value="1"/>
</dbReference>
<dbReference type="FunFam" id="1.10.10.10:FF:000322">
    <property type="entry name" value="Probable disease resistance protein At1g63360"/>
    <property type="match status" value="1"/>
</dbReference>
<evidence type="ECO:0000313" key="12">
    <source>
        <dbReference type="Proteomes" id="UP001415857"/>
    </source>
</evidence>
<dbReference type="FunFam" id="3.40.50.300:FF:001091">
    <property type="entry name" value="Probable disease resistance protein At1g61300"/>
    <property type="match status" value="1"/>
</dbReference>
<feature type="domain" description="Disease resistance N-terminal" evidence="7">
    <location>
        <begin position="12"/>
        <end position="97"/>
    </location>
</feature>
<dbReference type="InterPro" id="IPR058922">
    <property type="entry name" value="WHD_DRP"/>
</dbReference>
<dbReference type="Gene3D" id="3.40.50.300">
    <property type="entry name" value="P-loop containing nucleotide triphosphate hydrolases"/>
    <property type="match status" value="1"/>
</dbReference>
<dbReference type="InterPro" id="IPR038005">
    <property type="entry name" value="RX-like_CC"/>
</dbReference>
<dbReference type="PRINTS" id="PR00364">
    <property type="entry name" value="DISEASERSIST"/>
</dbReference>
<dbReference type="GO" id="GO:0051707">
    <property type="term" value="P:response to other organism"/>
    <property type="evidence" value="ECO:0007669"/>
    <property type="project" value="UniProtKB-ARBA"/>
</dbReference>
<name>A0AAP0X4J1_LIQFO</name>
<dbReference type="InterPro" id="IPR056789">
    <property type="entry name" value="LRR_R13L1-DRL21"/>
</dbReference>
<dbReference type="GO" id="GO:0043531">
    <property type="term" value="F:ADP binding"/>
    <property type="evidence" value="ECO:0007669"/>
    <property type="project" value="InterPro"/>
</dbReference>
<dbReference type="Gene3D" id="1.10.8.430">
    <property type="entry name" value="Helical domain of apoptotic protease-activating factors"/>
    <property type="match status" value="1"/>
</dbReference>